<dbReference type="Pfam" id="PF13581">
    <property type="entry name" value="HATPase_c_2"/>
    <property type="match status" value="1"/>
</dbReference>
<keyword evidence="5" id="KW-1185">Reference proteome</keyword>
<keyword evidence="1" id="KW-0808">Transferase</keyword>
<dbReference type="InterPro" id="IPR036890">
    <property type="entry name" value="HATPase_C_sf"/>
</dbReference>
<proteinExistence type="predicted"/>
<feature type="region of interest" description="Disordered" evidence="2">
    <location>
        <begin position="1"/>
        <end position="43"/>
    </location>
</feature>
<evidence type="ECO:0000256" key="2">
    <source>
        <dbReference type="SAM" id="MobiDB-lite"/>
    </source>
</evidence>
<dbReference type="SUPFAM" id="SSF55874">
    <property type="entry name" value="ATPase domain of HSP90 chaperone/DNA topoisomerase II/histidine kinase"/>
    <property type="match status" value="1"/>
</dbReference>
<protein>
    <recommendedName>
        <fullName evidence="3">Histidine kinase/HSP90-like ATPase domain-containing protein</fullName>
    </recommendedName>
</protein>
<sequence>MVLHAAAGVDRPAAGPLRAAPGDPAGRPGRASGSWSERQDGPTSCTLVTVGDVRDLRSRRGAPPPLLDEEVVLTAERSAPRQARHWVMRAVAAAGVGGASNQVIELLAGELVSNAVVHGPAGEPVRVAVRVDGYVVRVAVTDRGGGQPQVRSLEPTAASGRGMALVDALSTSWGSARLPDGGTTVWFEVDTDV</sequence>
<dbReference type="Gene3D" id="3.30.565.10">
    <property type="entry name" value="Histidine kinase-like ATPase, C-terminal domain"/>
    <property type="match status" value="1"/>
</dbReference>
<accession>A0ABQ4DPK7</accession>
<dbReference type="EMBL" id="BONP01000016">
    <property type="protein sequence ID" value="GIG40866.1"/>
    <property type="molecule type" value="Genomic_DNA"/>
</dbReference>
<comment type="caution">
    <text evidence="4">The sequence shown here is derived from an EMBL/GenBank/DDBJ whole genome shotgun (WGS) entry which is preliminary data.</text>
</comment>
<gene>
    <name evidence="4" type="ORF">Cph01nite_26280</name>
</gene>
<dbReference type="PANTHER" id="PTHR35526:SF3">
    <property type="entry name" value="ANTI-SIGMA-F FACTOR RSBW"/>
    <property type="match status" value="1"/>
</dbReference>
<feature type="domain" description="Histidine kinase/HSP90-like ATPase" evidence="3">
    <location>
        <begin position="75"/>
        <end position="187"/>
    </location>
</feature>
<feature type="compositionally biased region" description="Polar residues" evidence="2">
    <location>
        <begin position="33"/>
        <end position="43"/>
    </location>
</feature>
<dbReference type="InterPro" id="IPR003594">
    <property type="entry name" value="HATPase_dom"/>
</dbReference>
<dbReference type="CDD" id="cd16936">
    <property type="entry name" value="HATPase_RsbW-like"/>
    <property type="match status" value="1"/>
</dbReference>
<evidence type="ECO:0000313" key="4">
    <source>
        <dbReference type="EMBL" id="GIG40866.1"/>
    </source>
</evidence>
<dbReference type="Proteomes" id="UP000614741">
    <property type="component" value="Unassembled WGS sequence"/>
</dbReference>
<dbReference type="InterPro" id="IPR050267">
    <property type="entry name" value="Anti-sigma-factor_SerPK"/>
</dbReference>
<evidence type="ECO:0000259" key="3">
    <source>
        <dbReference type="Pfam" id="PF13581"/>
    </source>
</evidence>
<feature type="compositionally biased region" description="Low complexity" evidence="2">
    <location>
        <begin position="11"/>
        <end position="31"/>
    </location>
</feature>
<evidence type="ECO:0000313" key="5">
    <source>
        <dbReference type="Proteomes" id="UP000614741"/>
    </source>
</evidence>
<reference evidence="4 5" key="1">
    <citation type="submission" date="2021-01" db="EMBL/GenBank/DDBJ databases">
        <title>Whole genome shotgun sequence of Cellulomonas phragmiteti NBRC 110785.</title>
        <authorList>
            <person name="Komaki H."/>
            <person name="Tamura T."/>
        </authorList>
    </citation>
    <scope>NUCLEOTIDE SEQUENCE [LARGE SCALE GENOMIC DNA]</scope>
    <source>
        <strain evidence="4 5">NBRC 110785</strain>
    </source>
</reference>
<evidence type="ECO:0000256" key="1">
    <source>
        <dbReference type="ARBA" id="ARBA00022527"/>
    </source>
</evidence>
<dbReference type="PANTHER" id="PTHR35526">
    <property type="entry name" value="ANTI-SIGMA-F FACTOR RSBW-RELATED"/>
    <property type="match status" value="1"/>
</dbReference>
<keyword evidence="1" id="KW-0723">Serine/threonine-protein kinase</keyword>
<name>A0ABQ4DPK7_9CELL</name>
<organism evidence="4 5">
    <name type="scientific">Cellulomonas phragmiteti</name>
    <dbReference type="NCBI Taxonomy" id="478780"/>
    <lineage>
        <taxon>Bacteria</taxon>
        <taxon>Bacillati</taxon>
        <taxon>Actinomycetota</taxon>
        <taxon>Actinomycetes</taxon>
        <taxon>Micrococcales</taxon>
        <taxon>Cellulomonadaceae</taxon>
        <taxon>Cellulomonas</taxon>
    </lineage>
</organism>
<keyword evidence="1" id="KW-0418">Kinase</keyword>